<proteinExistence type="predicted"/>
<evidence type="ECO:0000313" key="2">
    <source>
        <dbReference type="Proteomes" id="UP000551353"/>
    </source>
</evidence>
<reference evidence="1 2" key="1">
    <citation type="submission" date="2020-08" db="EMBL/GenBank/DDBJ databases">
        <title>Genomic Encyclopedia of Type Strains, Phase IV (KMG-V): Genome sequencing to study the core and pangenomes of soil and plant-associated prokaryotes.</title>
        <authorList>
            <person name="Whitman W."/>
        </authorList>
    </citation>
    <scope>NUCLEOTIDE SEQUENCE [LARGE SCALE GENOMIC DNA]</scope>
    <source>
        <strain evidence="1 2">SEMIA 4087</strain>
    </source>
</reference>
<dbReference type="EMBL" id="JACIFX010000001">
    <property type="protein sequence ID" value="MBB4226235.1"/>
    <property type="molecule type" value="Genomic_DNA"/>
</dbReference>
<gene>
    <name evidence="1" type="ORF">GGD56_000055</name>
</gene>
<dbReference type="Proteomes" id="UP000551353">
    <property type="component" value="Unassembled WGS sequence"/>
</dbReference>
<comment type="caution">
    <text evidence="1">The sequence shown here is derived from an EMBL/GenBank/DDBJ whole genome shotgun (WGS) entry which is preliminary data.</text>
</comment>
<name>A0ABR6IEQ6_9HYPH</name>
<accession>A0ABR6IEQ6</accession>
<keyword evidence="2" id="KW-1185">Reference proteome</keyword>
<organism evidence="1 2">
    <name type="scientific">Rhizobium mongolense</name>
    <dbReference type="NCBI Taxonomy" id="57676"/>
    <lineage>
        <taxon>Bacteria</taxon>
        <taxon>Pseudomonadati</taxon>
        <taxon>Pseudomonadota</taxon>
        <taxon>Alphaproteobacteria</taxon>
        <taxon>Hyphomicrobiales</taxon>
        <taxon>Rhizobiaceae</taxon>
        <taxon>Rhizobium/Agrobacterium group</taxon>
        <taxon>Rhizobium</taxon>
    </lineage>
</organism>
<protein>
    <submittedName>
        <fullName evidence="1">Uncharacterized protein</fullName>
    </submittedName>
</protein>
<evidence type="ECO:0000313" key="1">
    <source>
        <dbReference type="EMBL" id="MBB4226235.1"/>
    </source>
</evidence>
<sequence length="29" mass="3359">MLAVGVKAGFAWESAWLNRVKGWRPWERG</sequence>